<evidence type="ECO:0000256" key="1">
    <source>
        <dbReference type="SAM" id="MobiDB-lite"/>
    </source>
</evidence>
<evidence type="ECO:0000313" key="4">
    <source>
        <dbReference type="Proteomes" id="UP001358417"/>
    </source>
</evidence>
<dbReference type="RefSeq" id="XP_064701221.1">
    <property type="nucleotide sequence ID" value="XM_064852514.1"/>
</dbReference>
<sequence length="744" mass="79425">MRNRPRSSPSPAPAIGHGGLMVARADPICLPPALINAVPNCAVSCLQVFTSTKYPGSNCQTTTDLNFLCTQSNTSGLTIGEAAVQCVVSFCRGQDQLNLGGYNVCIGVQGARPNTAQTITATLLAATTSATMDNLPQTISNPTSTMSVSMVVMDTGAPAVPTTMLTTTSSVPSAPENTSTYTTAGAVAMPGQGGNQGGLGTAQVVGIAIGGAVMAIGVLAFLTFIFCIRKRRQERRKSQRKSRIFETTPPTNFESPPEDGSAVLAATTKPAPAQISNGRFYASQPPMEDKRRSFWRKSIKPEEIGVAVSPKMPGDISPISASSQHSISRLLPALPNRTLVPAPLDIEASRERRRRPSSDGTMSDIESTLTSANQQAIYIDNQTFVLEKAPPAKKLRSAAAPITLPSVPEYPVQKSKTQPASAARIPLTPTYDNGNIDLISPPFSASTVAESVVTVSQFPLPSNSTEQKPTPSSSYGVRSVLKKPPPSTLPLRSLISPPMEPLEQPRNPPPPPIPRPASNQPFRPVSLSSEYTEIEEDSTPEELNKQLGLSSNPSAPRNSRVEIRADDAGQSSPIKDLRYPQIPRSAAVSRQAERPAQLRGSLPQDPFAPLPSTTFTPRDPVARTRVSFLQGETSSSDGYMSDETIEWPVPPMSENSTQRAPPIAQSSLKQKMARLRNSNGAGNRGSPLAPIYSPSLNEMMTVDSRMKTTQTTANLIPERSPSTRAKLTPNKAENGDLYLTVQDI</sequence>
<feature type="region of interest" description="Disordered" evidence="1">
    <location>
        <begin position="459"/>
        <end position="661"/>
    </location>
</feature>
<dbReference type="EMBL" id="JAVRRD010000035">
    <property type="protein sequence ID" value="KAK5045603.1"/>
    <property type="molecule type" value="Genomic_DNA"/>
</dbReference>
<gene>
    <name evidence="3" type="ORF">LTR84_008972</name>
</gene>
<keyword evidence="2" id="KW-0812">Transmembrane</keyword>
<evidence type="ECO:0000313" key="3">
    <source>
        <dbReference type="EMBL" id="KAK5045603.1"/>
    </source>
</evidence>
<feature type="transmembrane region" description="Helical" evidence="2">
    <location>
        <begin position="204"/>
        <end position="228"/>
    </location>
</feature>
<evidence type="ECO:0008006" key="5">
    <source>
        <dbReference type="Google" id="ProtNLM"/>
    </source>
</evidence>
<comment type="caution">
    <text evidence="3">The sequence shown here is derived from an EMBL/GenBank/DDBJ whole genome shotgun (WGS) entry which is preliminary data.</text>
</comment>
<keyword evidence="4" id="KW-1185">Reference proteome</keyword>
<evidence type="ECO:0000256" key="2">
    <source>
        <dbReference type="SAM" id="Phobius"/>
    </source>
</evidence>
<reference evidence="3 4" key="1">
    <citation type="submission" date="2023-08" db="EMBL/GenBank/DDBJ databases">
        <title>Black Yeasts Isolated from many extreme environments.</title>
        <authorList>
            <person name="Coleine C."/>
            <person name="Stajich J.E."/>
            <person name="Selbmann L."/>
        </authorList>
    </citation>
    <scope>NUCLEOTIDE SEQUENCE [LARGE SCALE GENOMIC DNA]</scope>
    <source>
        <strain evidence="3 4">CCFEE 5792</strain>
    </source>
</reference>
<feature type="compositionally biased region" description="Polar residues" evidence="1">
    <location>
        <begin position="459"/>
        <end position="476"/>
    </location>
</feature>
<dbReference type="AlphaFoldDB" id="A0AAV9MXZ4"/>
<feature type="compositionally biased region" description="Polar residues" evidence="1">
    <location>
        <begin position="547"/>
        <end position="557"/>
    </location>
</feature>
<keyword evidence="2" id="KW-1133">Transmembrane helix</keyword>
<dbReference type="GeneID" id="89977133"/>
<dbReference type="Proteomes" id="UP001358417">
    <property type="component" value="Unassembled WGS sequence"/>
</dbReference>
<proteinExistence type="predicted"/>
<keyword evidence="2" id="KW-0472">Membrane</keyword>
<feature type="compositionally biased region" description="Pro residues" evidence="1">
    <location>
        <begin position="506"/>
        <end position="515"/>
    </location>
</feature>
<organism evidence="3 4">
    <name type="scientific">Exophiala bonariae</name>
    <dbReference type="NCBI Taxonomy" id="1690606"/>
    <lineage>
        <taxon>Eukaryota</taxon>
        <taxon>Fungi</taxon>
        <taxon>Dikarya</taxon>
        <taxon>Ascomycota</taxon>
        <taxon>Pezizomycotina</taxon>
        <taxon>Eurotiomycetes</taxon>
        <taxon>Chaetothyriomycetidae</taxon>
        <taxon>Chaetothyriales</taxon>
        <taxon>Herpotrichiellaceae</taxon>
        <taxon>Exophiala</taxon>
    </lineage>
</organism>
<accession>A0AAV9MXZ4</accession>
<protein>
    <recommendedName>
        <fullName evidence="5">Extracellular membrane protein CFEM domain-containing protein</fullName>
    </recommendedName>
</protein>
<name>A0AAV9MXZ4_9EURO</name>
<feature type="region of interest" description="Disordered" evidence="1">
    <location>
        <begin position="236"/>
        <end position="259"/>
    </location>
</feature>